<dbReference type="InterPro" id="IPR032870">
    <property type="entry name" value="ALKBH7-like"/>
</dbReference>
<dbReference type="PANTHER" id="PTHR21052">
    <property type="entry name" value="SPERMATOGENESIS ASSOCIATED 11-RELATED"/>
    <property type="match status" value="1"/>
</dbReference>
<dbReference type="GO" id="GO:0005759">
    <property type="term" value="C:mitochondrial matrix"/>
    <property type="evidence" value="ECO:0007669"/>
    <property type="project" value="TreeGrafter"/>
</dbReference>
<evidence type="ECO:0000313" key="3">
    <source>
        <dbReference type="WBParaSite" id="jg9772"/>
    </source>
</evidence>
<dbReference type="SUPFAM" id="SSF51197">
    <property type="entry name" value="Clavaminate synthase-like"/>
    <property type="match status" value="1"/>
</dbReference>
<evidence type="ECO:0000313" key="2">
    <source>
        <dbReference type="Proteomes" id="UP000887574"/>
    </source>
</evidence>
<dbReference type="InterPro" id="IPR037151">
    <property type="entry name" value="AlkB-like_sf"/>
</dbReference>
<reference evidence="3" key="1">
    <citation type="submission" date="2022-11" db="UniProtKB">
        <authorList>
            <consortium name="WormBaseParasite"/>
        </authorList>
    </citation>
    <scope>IDENTIFICATION</scope>
</reference>
<keyword evidence="2" id="KW-1185">Reference proteome</keyword>
<dbReference type="Gene3D" id="2.60.120.590">
    <property type="entry name" value="Alpha-ketoglutarate-dependent dioxygenase AlkB-like"/>
    <property type="match status" value="1"/>
</dbReference>
<dbReference type="AlphaFoldDB" id="A0A915EVT2"/>
<sequence length="266" mass="31178">MTRRLLTKGGTFSPKGHFFAKRGHFFARRELFNMKLSLIRTGQGFFFFHNLEKWPRNLLNDIEANCFVKSNFITVLEEKSLMEEVEPKVKRLKYETSHWDDAIHLFRERKFSKWSAENEAVIQRILDASFPSSSSEKSVWSGEAHVLDLHKDGHIRPHIDSIRYCGEIVSGASLLSDCIMRLRHEKEKNLLVVDMHLPRLSLYKLSGAGRYEFTHEILPDKKSFFSDERLKVGRQRRISIICRDLPKLKDASVLEEIKFSRIPERD</sequence>
<dbReference type="Proteomes" id="UP000887574">
    <property type="component" value="Unplaced"/>
</dbReference>
<evidence type="ECO:0000256" key="1">
    <source>
        <dbReference type="ARBA" id="ARBA00001954"/>
    </source>
</evidence>
<proteinExistence type="predicted"/>
<name>A0A915EVT2_9BILA</name>
<accession>A0A915EVT2</accession>
<dbReference type="GO" id="GO:0006974">
    <property type="term" value="P:DNA damage response"/>
    <property type="evidence" value="ECO:0007669"/>
    <property type="project" value="InterPro"/>
</dbReference>
<organism evidence="2 3">
    <name type="scientific">Ditylenchus dipsaci</name>
    <dbReference type="NCBI Taxonomy" id="166011"/>
    <lineage>
        <taxon>Eukaryota</taxon>
        <taxon>Metazoa</taxon>
        <taxon>Ecdysozoa</taxon>
        <taxon>Nematoda</taxon>
        <taxon>Chromadorea</taxon>
        <taxon>Rhabditida</taxon>
        <taxon>Tylenchina</taxon>
        <taxon>Tylenchomorpha</taxon>
        <taxon>Sphaerularioidea</taxon>
        <taxon>Anguinidae</taxon>
        <taxon>Anguininae</taxon>
        <taxon>Ditylenchus</taxon>
    </lineage>
</organism>
<dbReference type="GO" id="GO:0006631">
    <property type="term" value="P:fatty acid metabolic process"/>
    <property type="evidence" value="ECO:0007669"/>
    <property type="project" value="TreeGrafter"/>
</dbReference>
<dbReference type="PANTHER" id="PTHR21052:SF0">
    <property type="entry name" value="ALPHA-KETOGLUTARATE-DEPENDENT DIOXYGENASE ALKB HOMOLOG 7, MITOCHONDRIAL"/>
    <property type="match status" value="1"/>
</dbReference>
<protein>
    <submittedName>
        <fullName evidence="3">Alpha-ketoglutarate-dependent dioxygenase AlkB-like domain-containing protein</fullName>
    </submittedName>
</protein>
<dbReference type="WBParaSite" id="jg9772">
    <property type="protein sequence ID" value="jg9772"/>
    <property type="gene ID" value="jg9772"/>
</dbReference>
<comment type="cofactor">
    <cofactor evidence="1">
        <name>Fe(2+)</name>
        <dbReference type="ChEBI" id="CHEBI:29033"/>
    </cofactor>
</comment>